<evidence type="ECO:0000313" key="1">
    <source>
        <dbReference type="EMBL" id="CAK0861787.1"/>
    </source>
</evidence>
<gene>
    <name evidence="1" type="ORF">PCOR1329_LOCUS50361</name>
</gene>
<evidence type="ECO:0000313" key="2">
    <source>
        <dbReference type="Proteomes" id="UP001189429"/>
    </source>
</evidence>
<keyword evidence="2" id="KW-1185">Reference proteome</keyword>
<reference evidence="1" key="1">
    <citation type="submission" date="2023-10" db="EMBL/GenBank/DDBJ databases">
        <authorList>
            <person name="Chen Y."/>
            <person name="Shah S."/>
            <person name="Dougan E. K."/>
            <person name="Thang M."/>
            <person name="Chan C."/>
        </authorList>
    </citation>
    <scope>NUCLEOTIDE SEQUENCE [LARGE SCALE GENOMIC DNA]</scope>
</reference>
<dbReference type="Proteomes" id="UP001189429">
    <property type="component" value="Unassembled WGS sequence"/>
</dbReference>
<accession>A0ABN9UPP3</accession>
<comment type="caution">
    <text evidence="1">The sequence shown here is derived from an EMBL/GenBank/DDBJ whole genome shotgun (WGS) entry which is preliminary data.</text>
</comment>
<organism evidence="1 2">
    <name type="scientific">Prorocentrum cordatum</name>
    <dbReference type="NCBI Taxonomy" id="2364126"/>
    <lineage>
        <taxon>Eukaryota</taxon>
        <taxon>Sar</taxon>
        <taxon>Alveolata</taxon>
        <taxon>Dinophyceae</taxon>
        <taxon>Prorocentrales</taxon>
        <taxon>Prorocentraceae</taxon>
        <taxon>Prorocentrum</taxon>
    </lineage>
</organism>
<protein>
    <recommendedName>
        <fullName evidence="3">Nuclear pore complex protein Nup85</fullName>
    </recommendedName>
</protein>
<sequence>MEHPTAPLPLRLAACASLAAAPWLAALAPQMLRALSLRARHPAERLEVLAAHVRMSSSSARSSPESAPLAAALVAVFEEVKAFGDCAEDDRAKLQAVAWESSVRVAEAALAAGLAQRAKEWASWAAHFCEGDAGRLADARLLVALCHLSCGLREEALAEAGAALAGCPGHAPALELLQADAARRGDRAGAAALLAARPRDGGSLAARAGALVRTLRNEVPAGRPPEAARTPARVLRSRLQLAVALQMPASEVTELLSAFATLLEQMQISACSESKGGSATEEAEAGTGAAKCAARDEAWEVVRLTNEYAEACRRDGAWNSCGEVLEALSLLQHRLGAAPLEQARCLVHRADALVCGLADEESSSDLPGGPAERAGALVQEARQLLSLSDHCGPGQQPDWGRLRDLAWLLEMKLCCRLGTTATAAFLREVRLAAEGPQGPAAEPPPPLLLLAQAAPRATPAGADVASLCLRLRLATTAQPAKARAGTAAVGRAGLCRQLLDLLPQQEERLEAVRDLYLQWHLEGSGQGVPAGGFGPDGEEEVWWLLAFSWDSASRSWLCGDHRQSKAWADVGVGLLQACSKAGCLPSSIPLGGPTTTRDDGAGEA</sequence>
<evidence type="ECO:0008006" key="3">
    <source>
        <dbReference type="Google" id="ProtNLM"/>
    </source>
</evidence>
<name>A0ABN9UPP3_9DINO</name>
<dbReference type="EMBL" id="CAUYUJ010016094">
    <property type="protein sequence ID" value="CAK0861787.1"/>
    <property type="molecule type" value="Genomic_DNA"/>
</dbReference>
<proteinExistence type="predicted"/>